<comment type="function">
    <text evidence="11">Catalyzes the attachment of tyrosine to tRNA(Tyr) in a two-step reaction: tyrosine is first activated by ATP to form Tyr-AMP and then transferred to the acceptor end of tRNA(Tyr).</text>
</comment>
<dbReference type="PANTHER" id="PTHR11766:SF0">
    <property type="entry name" value="TYROSINE--TRNA LIGASE, MITOCHONDRIAL"/>
    <property type="match status" value="1"/>
</dbReference>
<gene>
    <name evidence="11" type="primary">tyrS</name>
    <name evidence="14" type="ORF">D9V69_00590</name>
</gene>
<evidence type="ECO:0000313" key="15">
    <source>
        <dbReference type="Proteomes" id="UP000298773"/>
    </source>
</evidence>
<dbReference type="InterPro" id="IPR024088">
    <property type="entry name" value="Tyr-tRNA-ligase_bac-type"/>
</dbReference>
<keyword evidence="8 11" id="KW-0030">Aminoacyl-tRNA synthetase</keyword>
<evidence type="ECO:0000256" key="7">
    <source>
        <dbReference type="ARBA" id="ARBA00022917"/>
    </source>
</evidence>
<accession>A0A4D6XYY7</accession>
<feature type="short sequence motif" description="'HIGH' region" evidence="11">
    <location>
        <begin position="42"/>
        <end position="51"/>
    </location>
</feature>
<evidence type="ECO:0000256" key="2">
    <source>
        <dbReference type="ARBA" id="ARBA00022490"/>
    </source>
</evidence>
<dbReference type="AlphaFoldDB" id="A0A4D6XYY7"/>
<dbReference type="InterPro" id="IPR014729">
    <property type="entry name" value="Rossmann-like_a/b/a_fold"/>
</dbReference>
<dbReference type="NCBIfam" id="TIGR00234">
    <property type="entry name" value="tyrS"/>
    <property type="match status" value="1"/>
</dbReference>
<evidence type="ECO:0000256" key="6">
    <source>
        <dbReference type="ARBA" id="ARBA00022884"/>
    </source>
</evidence>
<feature type="binding site" evidence="11">
    <location>
        <position position="37"/>
    </location>
    <ligand>
        <name>L-tyrosine</name>
        <dbReference type="ChEBI" id="CHEBI:58315"/>
    </ligand>
</feature>
<dbReference type="HAMAP" id="MF_02006">
    <property type="entry name" value="Tyr_tRNA_synth_type1"/>
    <property type="match status" value="1"/>
</dbReference>
<evidence type="ECO:0000313" key="14">
    <source>
        <dbReference type="EMBL" id="QCI21437.1"/>
    </source>
</evidence>
<evidence type="ECO:0000256" key="11">
    <source>
        <dbReference type="HAMAP-Rule" id="MF_02006"/>
    </source>
</evidence>
<dbReference type="InterPro" id="IPR054608">
    <property type="entry name" value="SYY-like_C"/>
</dbReference>
<feature type="binding site" evidence="11">
    <location>
        <position position="238"/>
    </location>
    <ligand>
        <name>ATP</name>
        <dbReference type="ChEBI" id="CHEBI:30616"/>
    </ligand>
</feature>
<dbReference type="CDD" id="cd00805">
    <property type="entry name" value="TyrRS_core"/>
    <property type="match status" value="1"/>
</dbReference>
<feature type="binding site" evidence="11">
    <location>
        <position position="175"/>
    </location>
    <ligand>
        <name>L-tyrosine</name>
        <dbReference type="ChEBI" id="CHEBI:58315"/>
    </ligand>
</feature>
<evidence type="ECO:0000259" key="13">
    <source>
        <dbReference type="Pfam" id="PF22421"/>
    </source>
</evidence>
<comment type="subunit">
    <text evidence="11">Homodimer.</text>
</comment>
<dbReference type="PANTHER" id="PTHR11766">
    <property type="entry name" value="TYROSYL-TRNA SYNTHETASE"/>
    <property type="match status" value="1"/>
</dbReference>
<dbReference type="Pfam" id="PF00579">
    <property type="entry name" value="tRNA-synt_1b"/>
    <property type="match status" value="1"/>
</dbReference>
<organism evidence="14 15">
    <name type="scientific">Buchnera aphidicola</name>
    <name type="common">Hyadaphis tataricae</name>
    <dbReference type="NCBI Taxonomy" id="1241859"/>
    <lineage>
        <taxon>Bacteria</taxon>
        <taxon>Pseudomonadati</taxon>
        <taxon>Pseudomonadota</taxon>
        <taxon>Gammaproteobacteria</taxon>
        <taxon>Enterobacterales</taxon>
        <taxon>Erwiniaceae</taxon>
        <taxon>Buchnera</taxon>
    </lineage>
</organism>
<keyword evidence="4 11" id="KW-0547">Nucleotide-binding</keyword>
<dbReference type="InterPro" id="IPR024107">
    <property type="entry name" value="Tyr-tRNA-ligase_bac_1"/>
</dbReference>
<name>A0A4D6XYY7_9GAMM</name>
<evidence type="ECO:0000256" key="4">
    <source>
        <dbReference type="ARBA" id="ARBA00022741"/>
    </source>
</evidence>
<reference evidence="14 15" key="2">
    <citation type="submission" date="2019-05" db="EMBL/GenBank/DDBJ databases">
        <title>Genome evolution of the obligate endosymbiont Buchnera aphidicola.</title>
        <authorList>
            <person name="Moran N.A."/>
        </authorList>
    </citation>
    <scope>NUCLEOTIDE SEQUENCE [LARGE SCALE GENOMIC DNA]</scope>
    <source>
        <strain evidence="14 15">Hta</strain>
    </source>
</reference>
<evidence type="ECO:0000256" key="5">
    <source>
        <dbReference type="ARBA" id="ARBA00022840"/>
    </source>
</evidence>
<comment type="similarity">
    <text evidence="10 11">Belongs to the class-I aminoacyl-tRNA synthetase family. TyrS type 1 subfamily.</text>
</comment>
<dbReference type="GO" id="GO:0004831">
    <property type="term" value="F:tyrosine-tRNA ligase activity"/>
    <property type="evidence" value="ECO:0007669"/>
    <property type="project" value="UniProtKB-UniRule"/>
</dbReference>
<dbReference type="RefSeq" id="WP_158356408.1">
    <property type="nucleotide sequence ID" value="NZ_CP034873.1"/>
</dbReference>
<dbReference type="Gene3D" id="1.10.240.10">
    <property type="entry name" value="Tyrosyl-Transfer RNA Synthetase"/>
    <property type="match status" value="1"/>
</dbReference>
<evidence type="ECO:0000256" key="9">
    <source>
        <dbReference type="ARBA" id="ARBA00048248"/>
    </source>
</evidence>
<dbReference type="EC" id="6.1.1.1" evidence="11"/>
<evidence type="ECO:0000256" key="8">
    <source>
        <dbReference type="ARBA" id="ARBA00023146"/>
    </source>
</evidence>
<evidence type="ECO:0000256" key="1">
    <source>
        <dbReference type="ARBA" id="ARBA00004496"/>
    </source>
</evidence>
<feature type="short sequence motif" description="'KMSKS' region" evidence="11">
    <location>
        <begin position="235"/>
        <end position="239"/>
    </location>
</feature>
<dbReference type="FunFam" id="1.10.240.10:FF:000001">
    <property type="entry name" value="Tyrosine--tRNA ligase"/>
    <property type="match status" value="1"/>
</dbReference>
<dbReference type="Proteomes" id="UP000298773">
    <property type="component" value="Chromosome"/>
</dbReference>
<keyword evidence="3 11" id="KW-0436">Ligase</keyword>
<dbReference type="SUPFAM" id="SSF55174">
    <property type="entry name" value="Alpha-L RNA-binding motif"/>
    <property type="match status" value="1"/>
</dbReference>
<dbReference type="InterPro" id="IPR036986">
    <property type="entry name" value="S4_RNA-bd_sf"/>
</dbReference>
<evidence type="ECO:0000256" key="3">
    <source>
        <dbReference type="ARBA" id="ARBA00022598"/>
    </source>
</evidence>
<dbReference type="PRINTS" id="PR01040">
    <property type="entry name" value="TRNASYNTHTYR"/>
</dbReference>
<dbReference type="InterPro" id="IPR002305">
    <property type="entry name" value="aa-tRNA-synth_Ic"/>
</dbReference>
<evidence type="ECO:0000256" key="10">
    <source>
        <dbReference type="ARBA" id="ARBA00060965"/>
    </source>
</evidence>
<dbReference type="Gene3D" id="3.10.290.10">
    <property type="entry name" value="RNA-binding S4 domain"/>
    <property type="match status" value="1"/>
</dbReference>
<sequence>MSEVNLITTLQNRGLIFHVAHENNLKTLIKNNSVSLYCGFDPTEESLHIGHLLPLITLKRFQISGHHPIVLIGGATSLIGDPSFKHQEREMHGHDNIDCWTEKISKQVSYFLDCHSNNKKALLLNNNQWFSKMNIISFLRDIGKYFSINTMINKSAVKTRISRPDQGISFTEFSYNLLQAYDFFILHKEHNVSLQIGGADQWGNISSGMHLIHRKTKQEVYGLTMPLLTQSNGIKFGKTELGTIWLDSKKTSPYKFYQFWMNIEDSSVYRFLRLFTFINLSEINKREEEKYINNGIINDKIFLARTMTRFVHGEKKLLAAERITEFLFFKNISHIRESDLQQLQQDGIPSVQIKTIIDLQEALVLSSLATSRTQAKTMISANSISINGIKVNKNCLLKNQEKLFGKFTLLSRGKKNHCLLCW</sequence>
<dbReference type="FunFam" id="3.40.50.620:FF:000008">
    <property type="entry name" value="Tyrosine--tRNA ligase"/>
    <property type="match status" value="1"/>
</dbReference>
<reference evidence="14 15" key="1">
    <citation type="submission" date="2018-12" db="EMBL/GenBank/DDBJ databases">
        <authorList>
            <person name="Chong R.A."/>
        </authorList>
    </citation>
    <scope>NUCLEOTIDE SEQUENCE [LARGE SCALE GENOMIC DNA]</scope>
    <source>
        <strain evidence="14 15">Hta</strain>
    </source>
</reference>
<dbReference type="GO" id="GO:0042803">
    <property type="term" value="F:protein homodimerization activity"/>
    <property type="evidence" value="ECO:0007669"/>
    <property type="project" value="UniProtKB-ARBA"/>
</dbReference>
<dbReference type="GO" id="GO:0005524">
    <property type="term" value="F:ATP binding"/>
    <property type="evidence" value="ECO:0007669"/>
    <property type="project" value="UniProtKB-UniRule"/>
</dbReference>
<keyword evidence="6 12" id="KW-0694">RNA-binding</keyword>
<keyword evidence="2 11" id="KW-0963">Cytoplasm</keyword>
<keyword evidence="5 11" id="KW-0067">ATP-binding</keyword>
<dbReference type="GO" id="GO:0005829">
    <property type="term" value="C:cytosol"/>
    <property type="evidence" value="ECO:0007669"/>
    <property type="project" value="TreeGrafter"/>
</dbReference>
<protein>
    <recommendedName>
        <fullName evidence="11">Tyrosine--tRNA ligase</fullName>
        <ecNumber evidence="11">6.1.1.1</ecNumber>
    </recommendedName>
    <alternativeName>
        <fullName evidence="11">Tyrosyl-tRNA synthetase</fullName>
        <shortName evidence="11">TyrRS</shortName>
    </alternativeName>
</protein>
<dbReference type="CDD" id="cd00165">
    <property type="entry name" value="S4"/>
    <property type="match status" value="1"/>
</dbReference>
<dbReference type="InterPro" id="IPR002307">
    <property type="entry name" value="Tyr-tRNA-ligase"/>
</dbReference>
<feature type="binding site" evidence="11">
    <location>
        <position position="179"/>
    </location>
    <ligand>
        <name>L-tyrosine</name>
        <dbReference type="ChEBI" id="CHEBI:58315"/>
    </ligand>
</feature>
<dbReference type="GO" id="GO:0003723">
    <property type="term" value="F:RNA binding"/>
    <property type="evidence" value="ECO:0007669"/>
    <property type="project" value="UniProtKB-KW"/>
</dbReference>
<evidence type="ECO:0000256" key="12">
    <source>
        <dbReference type="PROSITE-ProRule" id="PRU00182"/>
    </source>
</evidence>
<proteinExistence type="inferred from homology"/>
<comment type="catalytic activity">
    <reaction evidence="9 11">
        <text>tRNA(Tyr) + L-tyrosine + ATP = L-tyrosyl-tRNA(Tyr) + AMP + diphosphate + H(+)</text>
        <dbReference type="Rhea" id="RHEA:10220"/>
        <dbReference type="Rhea" id="RHEA-COMP:9706"/>
        <dbReference type="Rhea" id="RHEA-COMP:9707"/>
        <dbReference type="ChEBI" id="CHEBI:15378"/>
        <dbReference type="ChEBI" id="CHEBI:30616"/>
        <dbReference type="ChEBI" id="CHEBI:33019"/>
        <dbReference type="ChEBI" id="CHEBI:58315"/>
        <dbReference type="ChEBI" id="CHEBI:78442"/>
        <dbReference type="ChEBI" id="CHEBI:78536"/>
        <dbReference type="ChEBI" id="CHEBI:456215"/>
        <dbReference type="EC" id="6.1.1.1"/>
    </reaction>
</comment>
<dbReference type="PROSITE" id="PS50889">
    <property type="entry name" value="S4"/>
    <property type="match status" value="1"/>
</dbReference>
<dbReference type="GO" id="GO:0006437">
    <property type="term" value="P:tyrosyl-tRNA aminoacylation"/>
    <property type="evidence" value="ECO:0007669"/>
    <property type="project" value="UniProtKB-UniRule"/>
</dbReference>
<dbReference type="OrthoDB" id="9804243at2"/>
<dbReference type="Gene3D" id="3.40.50.620">
    <property type="entry name" value="HUPs"/>
    <property type="match status" value="1"/>
</dbReference>
<dbReference type="EMBL" id="CP034873">
    <property type="protein sequence ID" value="QCI21437.1"/>
    <property type="molecule type" value="Genomic_DNA"/>
</dbReference>
<keyword evidence="7 11" id="KW-0648">Protein biosynthesis</keyword>
<dbReference type="SUPFAM" id="SSF52374">
    <property type="entry name" value="Nucleotidylyl transferase"/>
    <property type="match status" value="1"/>
</dbReference>
<feature type="domain" description="Tyrosine--tRNA ligase SYY-like C-terminal" evidence="13">
    <location>
        <begin position="340"/>
        <end position="420"/>
    </location>
</feature>
<comment type="subcellular location">
    <subcellularLocation>
        <location evidence="1 11">Cytoplasm</location>
    </subcellularLocation>
</comment>
<dbReference type="Pfam" id="PF22421">
    <property type="entry name" value="SYY_C-terminal"/>
    <property type="match status" value="1"/>
</dbReference>